<dbReference type="EMBL" id="CP032321">
    <property type="protein sequence ID" value="QCN94511.1"/>
    <property type="molecule type" value="Genomic_DNA"/>
</dbReference>
<proteinExistence type="predicted"/>
<evidence type="ECO:0000313" key="2">
    <source>
        <dbReference type="EMBL" id="QCN94511.1"/>
    </source>
</evidence>
<accession>A0A4D8PGS1</accession>
<gene>
    <name evidence="2" type="ORF">D3093_04120</name>
</gene>
<dbReference type="KEGG" id="aare:D3093_04120"/>
<feature type="compositionally biased region" description="Basic residues" evidence="1">
    <location>
        <begin position="142"/>
        <end position="163"/>
    </location>
</feature>
<evidence type="ECO:0000313" key="3">
    <source>
        <dbReference type="Proteomes" id="UP000298595"/>
    </source>
</evidence>
<sequence length="171" mass="18468">MDPATLSTLEGAQLLRNFVPHLTAAAVFRRLASTGRQIGRRASFRRSDHARPFTASALLWAGSAAPSFPLRRLDRRPGNANDSAIPAGGGQHGAQDPERTRGGGPDPGRRRSGRRHRRPRGGGAGGGRRLHRPRLRPGATGPRRRGGHRAGRRQRHVPVRQRAHAADQGAV</sequence>
<feature type="compositionally biased region" description="Basic residues" evidence="1">
    <location>
        <begin position="110"/>
        <end position="120"/>
    </location>
</feature>
<protein>
    <submittedName>
        <fullName evidence="2">Uncharacterized protein</fullName>
    </submittedName>
</protein>
<feature type="region of interest" description="Disordered" evidence="1">
    <location>
        <begin position="71"/>
        <end position="171"/>
    </location>
</feature>
<dbReference type="AlphaFoldDB" id="A0A4D8PGS1"/>
<reference evidence="2 3" key="1">
    <citation type="submission" date="2018-09" db="EMBL/GenBank/DDBJ databases">
        <title>Whole genome based analysis of evolution and adaptive divergence in Indian and Brazilian strains of Azospirillum brasilense.</title>
        <authorList>
            <person name="Singh C."/>
            <person name="Tripathi A.K."/>
        </authorList>
    </citation>
    <scope>NUCLEOTIDE SEQUENCE [LARGE SCALE GENOMIC DNA]</scope>
    <source>
        <strain evidence="2 3">MTCC4035</strain>
    </source>
</reference>
<name>A0A4D8PGS1_9PROT</name>
<evidence type="ECO:0000256" key="1">
    <source>
        <dbReference type="SAM" id="MobiDB-lite"/>
    </source>
</evidence>
<dbReference type="Proteomes" id="UP000298595">
    <property type="component" value="Chromosome"/>
</dbReference>
<organism evidence="2 3">
    <name type="scientific">Azospirillum argentinense</name>
    <dbReference type="NCBI Taxonomy" id="2970906"/>
    <lineage>
        <taxon>Bacteria</taxon>
        <taxon>Pseudomonadati</taxon>
        <taxon>Pseudomonadota</taxon>
        <taxon>Alphaproteobacteria</taxon>
        <taxon>Rhodospirillales</taxon>
        <taxon>Azospirillaceae</taxon>
        <taxon>Azospirillum</taxon>
    </lineage>
</organism>